<dbReference type="Pfam" id="PF00591">
    <property type="entry name" value="Glycos_transf_3"/>
    <property type="match status" value="1"/>
</dbReference>
<dbReference type="AlphaFoldDB" id="A0A7W0CQ95"/>
<feature type="binding site" evidence="5">
    <location>
        <position position="219"/>
    </location>
    <ligand>
        <name>Mg(2+)</name>
        <dbReference type="ChEBI" id="CHEBI:18420"/>
        <label>1</label>
    </ligand>
</feature>
<feature type="binding site" evidence="5">
    <location>
        <position position="80"/>
    </location>
    <ligand>
        <name>anthranilate</name>
        <dbReference type="ChEBI" id="CHEBI:16567"/>
        <label>1</label>
    </ligand>
</feature>
<dbReference type="InterPro" id="IPR036320">
    <property type="entry name" value="Glycosyl_Trfase_fam3_N_dom_sf"/>
</dbReference>
<feature type="binding site" evidence="5">
    <location>
        <position position="80"/>
    </location>
    <ligand>
        <name>5-phospho-alpha-D-ribose 1-diphosphate</name>
        <dbReference type="ChEBI" id="CHEBI:58017"/>
    </ligand>
</feature>
<feature type="binding site" evidence="5">
    <location>
        <begin position="90"/>
        <end position="93"/>
    </location>
    <ligand>
        <name>5-phospho-alpha-D-ribose 1-diphosphate</name>
        <dbReference type="ChEBI" id="CHEBI:58017"/>
    </ligand>
</feature>
<keyword evidence="2 5" id="KW-0808">Transferase</keyword>
<dbReference type="GO" id="GO:0000287">
    <property type="term" value="F:magnesium ion binding"/>
    <property type="evidence" value="ECO:0007669"/>
    <property type="project" value="UniProtKB-UniRule"/>
</dbReference>
<feature type="domain" description="Glycosyl transferase family 3" evidence="6">
    <location>
        <begin position="73"/>
        <end position="323"/>
    </location>
</feature>
<keyword evidence="5" id="KW-0460">Magnesium</keyword>
<keyword evidence="9" id="KW-1185">Reference proteome</keyword>
<feature type="binding site" evidence="5">
    <location>
        <begin position="108"/>
        <end position="116"/>
    </location>
    <ligand>
        <name>5-phospho-alpha-D-ribose 1-diphosphate</name>
        <dbReference type="ChEBI" id="CHEBI:58017"/>
    </ligand>
</feature>
<dbReference type="PANTHER" id="PTHR43285">
    <property type="entry name" value="ANTHRANILATE PHOSPHORIBOSYLTRANSFERASE"/>
    <property type="match status" value="1"/>
</dbReference>
<feature type="binding site" evidence="5">
    <location>
        <position position="92"/>
    </location>
    <ligand>
        <name>Mg(2+)</name>
        <dbReference type="ChEBI" id="CHEBI:18420"/>
        <label>1</label>
    </ligand>
</feature>
<feature type="binding site" evidence="5">
    <location>
        <position position="218"/>
    </location>
    <ligand>
        <name>Mg(2+)</name>
        <dbReference type="ChEBI" id="CHEBI:18420"/>
        <label>2</label>
    </ligand>
</feature>
<dbReference type="Pfam" id="PF02885">
    <property type="entry name" value="Glycos_trans_3N"/>
    <property type="match status" value="1"/>
</dbReference>
<gene>
    <name evidence="5" type="primary">trpD</name>
    <name evidence="8" type="ORF">HNR30_006737</name>
</gene>
<dbReference type="UniPathway" id="UPA00035">
    <property type="reaction ID" value="UER00041"/>
</dbReference>
<dbReference type="PANTHER" id="PTHR43285:SF2">
    <property type="entry name" value="ANTHRANILATE PHOSPHORIBOSYLTRANSFERASE"/>
    <property type="match status" value="1"/>
</dbReference>
<feature type="binding site" evidence="5">
    <location>
        <position position="160"/>
    </location>
    <ligand>
        <name>anthranilate</name>
        <dbReference type="ChEBI" id="CHEBI:16567"/>
        <label>2</label>
    </ligand>
</feature>
<keyword evidence="3 5" id="KW-0822">Tryptophan biosynthesis</keyword>
<protein>
    <recommendedName>
        <fullName evidence="5">Anthranilate phosphoribosyltransferase</fullName>
        <ecNumber evidence="5">2.4.2.18</ecNumber>
    </recommendedName>
</protein>
<dbReference type="EC" id="2.4.2.18" evidence="5"/>
<proteinExistence type="inferred from homology"/>
<evidence type="ECO:0000259" key="6">
    <source>
        <dbReference type="Pfam" id="PF00591"/>
    </source>
</evidence>
<comment type="pathway">
    <text evidence="5">Amino-acid biosynthesis; L-tryptophan biosynthesis; L-tryptophan from chorismate: step 2/5.</text>
</comment>
<comment type="caution">
    <text evidence="8">The sequence shown here is derived from an EMBL/GenBank/DDBJ whole genome shotgun (WGS) entry which is preliminary data.</text>
</comment>
<keyword evidence="4 5" id="KW-0057">Aromatic amino acid biosynthesis</keyword>
<dbReference type="GO" id="GO:0005829">
    <property type="term" value="C:cytosol"/>
    <property type="evidence" value="ECO:0007669"/>
    <property type="project" value="TreeGrafter"/>
</dbReference>
<feature type="binding site" evidence="5">
    <location>
        <position position="88"/>
    </location>
    <ligand>
        <name>5-phospho-alpha-D-ribose 1-diphosphate</name>
        <dbReference type="ChEBI" id="CHEBI:58017"/>
    </ligand>
</feature>
<comment type="function">
    <text evidence="5">Catalyzes the transfer of the phosphoribosyl group of 5-phosphorylribose-1-pyrophosphate (PRPP) to anthranilate to yield N-(5'-phosphoribosyl)-anthranilate (PRA).</text>
</comment>
<dbReference type="SUPFAM" id="SSF47648">
    <property type="entry name" value="Nucleoside phosphorylase/phosphoribosyltransferase N-terminal domain"/>
    <property type="match status" value="1"/>
</dbReference>
<dbReference type="Gene3D" id="3.40.1030.10">
    <property type="entry name" value="Nucleoside phosphorylase/phosphoribosyltransferase catalytic domain"/>
    <property type="match status" value="1"/>
</dbReference>
<evidence type="ECO:0000259" key="7">
    <source>
        <dbReference type="Pfam" id="PF02885"/>
    </source>
</evidence>
<dbReference type="GO" id="GO:0000162">
    <property type="term" value="P:L-tryptophan biosynthetic process"/>
    <property type="evidence" value="ECO:0007669"/>
    <property type="project" value="UniProtKB-UniRule"/>
</dbReference>
<organism evidence="8 9">
    <name type="scientific">Nonomuraea soli</name>
    <dbReference type="NCBI Taxonomy" id="1032476"/>
    <lineage>
        <taxon>Bacteria</taxon>
        <taxon>Bacillati</taxon>
        <taxon>Actinomycetota</taxon>
        <taxon>Actinomycetes</taxon>
        <taxon>Streptosporangiales</taxon>
        <taxon>Streptosporangiaceae</taxon>
        <taxon>Nonomuraea</taxon>
    </lineage>
</organism>
<keyword evidence="5" id="KW-0028">Amino-acid biosynthesis</keyword>
<evidence type="ECO:0000256" key="1">
    <source>
        <dbReference type="ARBA" id="ARBA00022676"/>
    </source>
</evidence>
<evidence type="ECO:0000256" key="3">
    <source>
        <dbReference type="ARBA" id="ARBA00022822"/>
    </source>
</evidence>
<dbReference type="GO" id="GO:0004048">
    <property type="term" value="F:anthranilate phosphoribosyltransferase activity"/>
    <property type="evidence" value="ECO:0007669"/>
    <property type="project" value="UniProtKB-UniRule"/>
</dbReference>
<accession>A0A7W0CQ95</accession>
<name>A0A7W0CQ95_9ACTN</name>
<dbReference type="RefSeq" id="WP_181614113.1">
    <property type="nucleotide sequence ID" value="NZ_BAABAM010000009.1"/>
</dbReference>
<feature type="binding site" evidence="5">
    <location>
        <begin position="83"/>
        <end position="84"/>
    </location>
    <ligand>
        <name>5-phospho-alpha-D-ribose 1-diphosphate</name>
        <dbReference type="ChEBI" id="CHEBI:58017"/>
    </ligand>
</feature>
<comment type="similarity">
    <text evidence="5">Belongs to the anthranilate phosphoribosyltransferase family.</text>
</comment>
<comment type="caution">
    <text evidence="5">Lacks conserved residue(s) required for the propagation of feature annotation.</text>
</comment>
<dbReference type="HAMAP" id="MF_00211">
    <property type="entry name" value="TrpD"/>
    <property type="match status" value="1"/>
</dbReference>
<reference evidence="8 9" key="1">
    <citation type="submission" date="2020-07" db="EMBL/GenBank/DDBJ databases">
        <title>Genomic Encyclopedia of Type Strains, Phase IV (KMG-IV): sequencing the most valuable type-strain genomes for metagenomic binning, comparative biology and taxonomic classification.</title>
        <authorList>
            <person name="Goeker M."/>
        </authorList>
    </citation>
    <scope>NUCLEOTIDE SEQUENCE [LARGE SCALE GENOMIC DNA]</scope>
    <source>
        <strain evidence="8 9">DSM 45533</strain>
    </source>
</reference>
<dbReference type="InterPro" id="IPR000312">
    <property type="entry name" value="Glycosyl_Trfase_fam3"/>
</dbReference>
<dbReference type="NCBIfam" id="TIGR01245">
    <property type="entry name" value="trpD"/>
    <property type="match status" value="1"/>
</dbReference>
<dbReference type="Gene3D" id="1.20.970.10">
    <property type="entry name" value="Transferase, Pyrimidine Nucleoside Phosphorylase, Chain C"/>
    <property type="match status" value="1"/>
</dbReference>
<feature type="domain" description="Glycosyl transferase family 3 N-terminal" evidence="7">
    <location>
        <begin position="5"/>
        <end position="65"/>
    </location>
</feature>
<evidence type="ECO:0000256" key="2">
    <source>
        <dbReference type="ARBA" id="ARBA00022679"/>
    </source>
</evidence>
<feature type="binding site" evidence="5">
    <location>
        <position position="120"/>
    </location>
    <ligand>
        <name>5-phospho-alpha-D-ribose 1-diphosphate</name>
        <dbReference type="ChEBI" id="CHEBI:58017"/>
    </ligand>
</feature>
<evidence type="ECO:0000256" key="5">
    <source>
        <dbReference type="HAMAP-Rule" id="MF_00211"/>
    </source>
</evidence>
<dbReference type="EMBL" id="JACDUR010000007">
    <property type="protein sequence ID" value="MBA2895351.1"/>
    <property type="molecule type" value="Genomic_DNA"/>
</dbReference>
<evidence type="ECO:0000313" key="9">
    <source>
        <dbReference type="Proteomes" id="UP000530928"/>
    </source>
</evidence>
<comment type="subunit">
    <text evidence="5">Homodimer.</text>
</comment>
<comment type="cofactor">
    <cofactor evidence="5">
        <name>Mg(2+)</name>
        <dbReference type="ChEBI" id="CHEBI:18420"/>
    </cofactor>
    <text evidence="5">Binds 2 magnesium ions per monomer.</text>
</comment>
<keyword evidence="1 5" id="KW-0328">Glycosyltransferase</keyword>
<comment type="catalytic activity">
    <reaction evidence="5">
        <text>N-(5-phospho-beta-D-ribosyl)anthranilate + diphosphate = 5-phospho-alpha-D-ribose 1-diphosphate + anthranilate</text>
        <dbReference type="Rhea" id="RHEA:11768"/>
        <dbReference type="ChEBI" id="CHEBI:16567"/>
        <dbReference type="ChEBI" id="CHEBI:18277"/>
        <dbReference type="ChEBI" id="CHEBI:33019"/>
        <dbReference type="ChEBI" id="CHEBI:58017"/>
        <dbReference type="EC" id="2.4.2.18"/>
    </reaction>
</comment>
<sequence length="336" mass="34947">MTWPTLLTHLLARSPLTREQAAWAMNEIVAGRATDAQIAGLAVALRAKGESPEELAGLADALLAHSTPLHLDGDVVDIVGSGGDQAHTVNVSTMAAIVVAACGVRVAKHGGRSASSLCGAADLLEELGIDIEAVPRPDAEISFLFAPRYHPALKHASKARRDLGVPTVFNFLAPLTNPARPTAQAVGVASRSLAPTVAEVLAGRGCSSIVFRGDDGLDELTTCAPSQIWLVRHGAVTDTRLDPADLGIRRATPGQLRGGDAVQNARIARELLDGKPGPVRDIVLLNAAAALVAAEGAPEPRELTARLGLALTRAAAAIDDGRAAATLERWILQVLR</sequence>
<keyword evidence="5" id="KW-0479">Metal-binding</keyword>
<dbReference type="Proteomes" id="UP000530928">
    <property type="component" value="Unassembled WGS sequence"/>
</dbReference>
<evidence type="ECO:0000256" key="4">
    <source>
        <dbReference type="ARBA" id="ARBA00023141"/>
    </source>
</evidence>
<dbReference type="InterPro" id="IPR017459">
    <property type="entry name" value="Glycosyl_Trfase_fam3_N_dom"/>
</dbReference>
<feature type="binding site" evidence="5">
    <location>
        <position position="219"/>
    </location>
    <ligand>
        <name>Mg(2+)</name>
        <dbReference type="ChEBI" id="CHEBI:18420"/>
        <label>2</label>
    </ligand>
</feature>
<dbReference type="InterPro" id="IPR005940">
    <property type="entry name" value="Anthranilate_Pribosyl_Tfrase"/>
</dbReference>
<dbReference type="SUPFAM" id="SSF52418">
    <property type="entry name" value="Nucleoside phosphorylase/phosphoribosyltransferase catalytic domain"/>
    <property type="match status" value="1"/>
</dbReference>
<dbReference type="InterPro" id="IPR035902">
    <property type="entry name" value="Nuc_phospho_transferase"/>
</dbReference>
<evidence type="ECO:0000313" key="8">
    <source>
        <dbReference type="EMBL" id="MBA2895351.1"/>
    </source>
</evidence>